<reference evidence="2 3" key="1">
    <citation type="submission" date="2018-10" db="EMBL/GenBank/DDBJ databases">
        <authorList>
            <person name="Criscuolo A."/>
        </authorList>
    </citation>
    <scope>NUCLEOTIDE SEQUENCE [LARGE SCALE GENOMIC DNA]</scope>
    <source>
        <strain evidence="2">DnA1</strain>
    </source>
</reference>
<dbReference type="AlphaFoldDB" id="A0A3P4B086"/>
<name>A0A3P4B086_9BURK</name>
<keyword evidence="1" id="KW-0472">Membrane</keyword>
<protein>
    <submittedName>
        <fullName evidence="2">PepSY-associated TM helix</fullName>
    </submittedName>
</protein>
<dbReference type="Pfam" id="PF03929">
    <property type="entry name" value="PepSY_TM"/>
    <property type="match status" value="1"/>
</dbReference>
<evidence type="ECO:0000256" key="1">
    <source>
        <dbReference type="SAM" id="Phobius"/>
    </source>
</evidence>
<keyword evidence="3" id="KW-1185">Reference proteome</keyword>
<dbReference type="Proteomes" id="UP000277294">
    <property type="component" value="Unassembled WGS sequence"/>
</dbReference>
<dbReference type="PANTHER" id="PTHR34219:SF3">
    <property type="entry name" value="BLL7967 PROTEIN"/>
    <property type="match status" value="1"/>
</dbReference>
<organism evidence="2 3">
    <name type="scientific">Pigmentiphaga humi</name>
    <dbReference type="NCBI Taxonomy" id="2478468"/>
    <lineage>
        <taxon>Bacteria</taxon>
        <taxon>Pseudomonadati</taxon>
        <taxon>Pseudomonadota</taxon>
        <taxon>Betaproteobacteria</taxon>
        <taxon>Burkholderiales</taxon>
        <taxon>Alcaligenaceae</taxon>
        <taxon>Pigmentiphaga</taxon>
    </lineage>
</organism>
<dbReference type="InterPro" id="IPR005625">
    <property type="entry name" value="PepSY-ass_TM"/>
</dbReference>
<dbReference type="OrthoDB" id="9776609at2"/>
<gene>
    <name evidence="2" type="ORF">PIGHUM_00579</name>
</gene>
<feature type="transmembrane region" description="Helical" evidence="1">
    <location>
        <begin position="149"/>
        <end position="172"/>
    </location>
</feature>
<feature type="transmembrane region" description="Helical" evidence="1">
    <location>
        <begin position="193"/>
        <end position="218"/>
    </location>
</feature>
<evidence type="ECO:0000313" key="3">
    <source>
        <dbReference type="Proteomes" id="UP000277294"/>
    </source>
</evidence>
<proteinExistence type="predicted"/>
<dbReference type="EMBL" id="UWPJ01000006">
    <property type="protein sequence ID" value="VCU68525.1"/>
    <property type="molecule type" value="Genomic_DNA"/>
</dbReference>
<sequence>MMSSRALRCWRGVHEWSSLVCTVFLLMLCLTGLPLVFHDEIDGWLEPDAPAAAARAPAAAPADMDEVIALVRQAYPERPVQFVAWLDEPGHFRVGLNRDPQQQGQKPFVLVDGTQRRIVGEAWSEKDWRNGGVMSVLLMLHTNLLMGQAAQLFLGAMGVLFVVSLVSGAVVYGPFMRRLPFGTVRQGRSRRLAWLDLHNLLGIAALLWMLVVGLTGAINTLDSMVFGAWQKSVAQRLKIEFADAEPIVRPQGLQRAVDGALAFLPHSRVNFVAFPGSMFATPRHYAVYLQGDSPLTAHLLHPVLVDPSDGALVDVGNPPWYLWALEVSRPLHFGDYGGLPLKVLWAVFDLLAIVVLGSGVYLWVARRRRNAHAQ</sequence>
<dbReference type="PANTHER" id="PTHR34219">
    <property type="entry name" value="IRON-REGULATED INNER MEMBRANE PROTEIN-RELATED"/>
    <property type="match status" value="1"/>
</dbReference>
<accession>A0A3P4B086</accession>
<evidence type="ECO:0000313" key="2">
    <source>
        <dbReference type="EMBL" id="VCU68525.1"/>
    </source>
</evidence>
<keyword evidence="1" id="KW-1133">Transmembrane helix</keyword>
<feature type="transmembrane region" description="Helical" evidence="1">
    <location>
        <begin position="343"/>
        <end position="364"/>
    </location>
</feature>
<feature type="transmembrane region" description="Helical" evidence="1">
    <location>
        <begin position="16"/>
        <end position="37"/>
    </location>
</feature>
<keyword evidence="1" id="KW-0812">Transmembrane</keyword>
<dbReference type="RefSeq" id="WP_124077765.1">
    <property type="nucleotide sequence ID" value="NZ_UWPJ01000006.1"/>
</dbReference>